<dbReference type="InterPro" id="IPR051907">
    <property type="entry name" value="DoxX-like_oxidoreductase"/>
</dbReference>
<evidence type="ECO:0000256" key="3">
    <source>
        <dbReference type="ARBA" id="ARBA00022475"/>
    </source>
</evidence>
<protein>
    <submittedName>
        <fullName evidence="8">DoxX family protein</fullName>
    </submittedName>
</protein>
<dbReference type="InterPro" id="IPR032808">
    <property type="entry name" value="DoxX"/>
</dbReference>
<keyword evidence="6 7" id="KW-0472">Membrane</keyword>
<keyword evidence="4 7" id="KW-0812">Transmembrane</keyword>
<dbReference type="PANTHER" id="PTHR33452:SF1">
    <property type="entry name" value="INNER MEMBRANE PROTEIN YPHA-RELATED"/>
    <property type="match status" value="1"/>
</dbReference>
<evidence type="ECO:0000256" key="6">
    <source>
        <dbReference type="ARBA" id="ARBA00023136"/>
    </source>
</evidence>
<evidence type="ECO:0000256" key="5">
    <source>
        <dbReference type="ARBA" id="ARBA00022989"/>
    </source>
</evidence>
<feature type="transmembrane region" description="Helical" evidence="7">
    <location>
        <begin position="82"/>
        <end position="98"/>
    </location>
</feature>
<feature type="transmembrane region" description="Helical" evidence="7">
    <location>
        <begin position="12"/>
        <end position="31"/>
    </location>
</feature>
<keyword evidence="5 7" id="KW-1133">Transmembrane helix</keyword>
<evidence type="ECO:0000256" key="4">
    <source>
        <dbReference type="ARBA" id="ARBA00022692"/>
    </source>
</evidence>
<keyword evidence="3" id="KW-1003">Cell membrane</keyword>
<evidence type="ECO:0000256" key="1">
    <source>
        <dbReference type="ARBA" id="ARBA00004651"/>
    </source>
</evidence>
<dbReference type="OrthoDB" id="9813193at2"/>
<proteinExistence type="inferred from homology"/>
<dbReference type="PANTHER" id="PTHR33452">
    <property type="entry name" value="OXIDOREDUCTASE CATD-RELATED"/>
    <property type="match status" value="1"/>
</dbReference>
<dbReference type="KEGG" id="pgin:FRZ67_22700"/>
<evidence type="ECO:0000256" key="2">
    <source>
        <dbReference type="ARBA" id="ARBA00006679"/>
    </source>
</evidence>
<feature type="transmembrane region" description="Helical" evidence="7">
    <location>
        <begin position="110"/>
        <end position="130"/>
    </location>
</feature>
<comment type="subcellular location">
    <subcellularLocation>
        <location evidence="1">Cell membrane</location>
        <topology evidence="1">Multi-pass membrane protein</topology>
    </subcellularLocation>
</comment>
<dbReference type="Pfam" id="PF07681">
    <property type="entry name" value="DoxX"/>
    <property type="match status" value="1"/>
</dbReference>
<reference evidence="8 9" key="1">
    <citation type="journal article" date="2016" name="Int. J. Syst. Evol. Microbiol.">
        <title>Panacibacter ginsenosidivorans gen. nov., sp. nov., with ginsenoside converting activity isolated from soil of a ginseng field.</title>
        <authorList>
            <person name="Siddiqi M.Z."/>
            <person name="Muhammad Shafi S."/>
            <person name="Choi K.D."/>
            <person name="Im W.T."/>
        </authorList>
    </citation>
    <scope>NUCLEOTIDE SEQUENCE [LARGE SCALE GENOMIC DNA]</scope>
    <source>
        <strain evidence="8 9">Gsoil1550</strain>
    </source>
</reference>
<gene>
    <name evidence="8" type="ORF">FRZ67_22700</name>
</gene>
<sequence length="136" mass="15146">MKKLLSTQYSAGAFNFAILLARLSFGILMIMKHGIPHLMEFSSLQYKFYNFLGIGSRFSLVLVLFAELFCSMFLILGLFTRFAVIPLVIVMMVVIFSVNAGKPFINSELAVLYATVFIAILFVGPGRISIDGMMRG</sequence>
<evidence type="ECO:0000256" key="7">
    <source>
        <dbReference type="SAM" id="Phobius"/>
    </source>
</evidence>
<evidence type="ECO:0000313" key="9">
    <source>
        <dbReference type="Proteomes" id="UP000321533"/>
    </source>
</evidence>
<dbReference type="GO" id="GO:0005886">
    <property type="term" value="C:plasma membrane"/>
    <property type="evidence" value="ECO:0007669"/>
    <property type="project" value="UniProtKB-SubCell"/>
</dbReference>
<accession>A0A5B8VI57</accession>
<dbReference type="RefSeq" id="WP_147192844.1">
    <property type="nucleotide sequence ID" value="NZ_CP042435.1"/>
</dbReference>
<dbReference type="Proteomes" id="UP000321533">
    <property type="component" value="Chromosome"/>
</dbReference>
<dbReference type="EMBL" id="CP042435">
    <property type="protein sequence ID" value="QEC69968.1"/>
    <property type="molecule type" value="Genomic_DNA"/>
</dbReference>
<dbReference type="AlphaFoldDB" id="A0A5B8VI57"/>
<organism evidence="8 9">
    <name type="scientific">Panacibacter ginsenosidivorans</name>
    <dbReference type="NCBI Taxonomy" id="1813871"/>
    <lineage>
        <taxon>Bacteria</taxon>
        <taxon>Pseudomonadati</taxon>
        <taxon>Bacteroidota</taxon>
        <taxon>Chitinophagia</taxon>
        <taxon>Chitinophagales</taxon>
        <taxon>Chitinophagaceae</taxon>
        <taxon>Panacibacter</taxon>
    </lineage>
</organism>
<keyword evidence="9" id="KW-1185">Reference proteome</keyword>
<feature type="transmembrane region" description="Helical" evidence="7">
    <location>
        <begin position="51"/>
        <end position="75"/>
    </location>
</feature>
<comment type="similarity">
    <text evidence="2">Belongs to the DoxX family.</text>
</comment>
<evidence type="ECO:0000313" key="8">
    <source>
        <dbReference type="EMBL" id="QEC69968.1"/>
    </source>
</evidence>
<name>A0A5B8VI57_9BACT</name>